<gene>
    <name evidence="1" type="ORF">CUZ56_00759</name>
</gene>
<comment type="caution">
    <text evidence="1">The sequence shown here is derived from an EMBL/GenBank/DDBJ whole genome shotgun (WGS) entry which is preliminary data.</text>
</comment>
<evidence type="ECO:0000313" key="1">
    <source>
        <dbReference type="EMBL" id="RUS68271.1"/>
    </source>
</evidence>
<organism evidence="1 2">
    <name type="scientific">Saezia sanguinis</name>
    <dbReference type="NCBI Taxonomy" id="1965230"/>
    <lineage>
        <taxon>Bacteria</taxon>
        <taxon>Pseudomonadati</taxon>
        <taxon>Pseudomonadota</taxon>
        <taxon>Betaproteobacteria</taxon>
        <taxon>Burkholderiales</taxon>
        <taxon>Saeziaceae</taxon>
        <taxon>Saezia</taxon>
    </lineage>
</organism>
<accession>A0A433SHP8</accession>
<dbReference type="Proteomes" id="UP000286947">
    <property type="component" value="Unassembled WGS sequence"/>
</dbReference>
<sequence length="169" mass="19610">MDKCPDCKEAEINPNHPIFRSGCRQCAKRQLKAAPQKNGLTSPQTWVGVRPKAVLKEKGSEPKTGTLEMKILVALLKAWHNRSMLAKDVWKFDIQDFDRVDRDAAILCEQDYGLYSVLVAHYRLGKLALSDEQTYQTEEYYRQLGKAHEWMLEHLKDVIQKHLWKKVSQ</sequence>
<protein>
    <submittedName>
        <fullName evidence="1">Uncharacterized protein</fullName>
    </submittedName>
</protein>
<proteinExistence type="predicted"/>
<keyword evidence="2" id="KW-1185">Reference proteome</keyword>
<reference evidence="1 2" key="1">
    <citation type="submission" date="2018-01" db="EMBL/GenBank/DDBJ databases">
        <title>Saezia sanguinis gen. nov., sp. nov., in the order Burkholderiales isolated from human blood.</title>
        <authorList>
            <person name="Medina-Pascual M.J."/>
            <person name="Valdezate S."/>
            <person name="Monzon S."/>
            <person name="Cuesta I."/>
            <person name="Carrasco G."/>
            <person name="Villalon P."/>
            <person name="Saez-Nieto J.A."/>
        </authorList>
    </citation>
    <scope>NUCLEOTIDE SEQUENCE [LARGE SCALE GENOMIC DNA]</scope>
    <source>
        <strain evidence="1 2">CNM695-12</strain>
    </source>
</reference>
<evidence type="ECO:0000313" key="2">
    <source>
        <dbReference type="Proteomes" id="UP000286947"/>
    </source>
</evidence>
<dbReference type="EMBL" id="PQSP01000001">
    <property type="protein sequence ID" value="RUS68271.1"/>
    <property type="molecule type" value="Genomic_DNA"/>
</dbReference>
<dbReference type="AlphaFoldDB" id="A0A433SHP8"/>
<name>A0A433SHP8_9BURK</name>